<name>A0A1N6D3R3_9BACT</name>
<accession>A0A1N6D3R3</accession>
<reference evidence="3" key="1">
    <citation type="submission" date="2016-11" db="EMBL/GenBank/DDBJ databases">
        <authorList>
            <person name="Varghese N."/>
            <person name="Submissions S."/>
        </authorList>
    </citation>
    <scope>NUCLEOTIDE SEQUENCE [LARGE SCALE GENOMIC DNA]</scope>
    <source>
        <strain evidence="3">DSM 15292</strain>
    </source>
</reference>
<protein>
    <submittedName>
        <fullName evidence="2">Uncharacterized protein</fullName>
    </submittedName>
</protein>
<feature type="transmembrane region" description="Helical" evidence="1">
    <location>
        <begin position="166"/>
        <end position="187"/>
    </location>
</feature>
<feature type="transmembrane region" description="Helical" evidence="1">
    <location>
        <begin position="137"/>
        <end position="160"/>
    </location>
</feature>
<keyword evidence="1" id="KW-0812">Transmembrane</keyword>
<gene>
    <name evidence="2" type="ORF">SAMN05444394_0137</name>
</gene>
<evidence type="ECO:0000313" key="3">
    <source>
        <dbReference type="Proteomes" id="UP000185221"/>
    </source>
</evidence>
<keyword evidence="3" id="KW-1185">Reference proteome</keyword>
<proteinExistence type="predicted"/>
<evidence type="ECO:0000256" key="1">
    <source>
        <dbReference type="SAM" id="Phobius"/>
    </source>
</evidence>
<dbReference type="STRING" id="226505.SAMN05444394_0137"/>
<feature type="transmembrane region" description="Helical" evidence="1">
    <location>
        <begin position="266"/>
        <end position="292"/>
    </location>
</feature>
<dbReference type="RefSeq" id="WP_143185782.1">
    <property type="nucleotide sequence ID" value="NZ_FSRC01000001.1"/>
</dbReference>
<dbReference type="Proteomes" id="UP000185221">
    <property type="component" value="Unassembled WGS sequence"/>
</dbReference>
<dbReference type="EMBL" id="FSRC01000001">
    <property type="protein sequence ID" value="SIN65421.1"/>
    <property type="molecule type" value="Genomic_DNA"/>
</dbReference>
<evidence type="ECO:0000313" key="2">
    <source>
        <dbReference type="EMBL" id="SIN65421.1"/>
    </source>
</evidence>
<dbReference type="AlphaFoldDB" id="A0A1N6D3R3"/>
<feature type="transmembrane region" description="Helical" evidence="1">
    <location>
        <begin position="312"/>
        <end position="337"/>
    </location>
</feature>
<feature type="transmembrane region" description="Helical" evidence="1">
    <location>
        <begin position="20"/>
        <end position="41"/>
    </location>
</feature>
<sequence length="359" mass="41838">MSNDKEVNNRSYFPFNSYDVFGYLIPGSIFLVTIYVFDFWAKKTMGFKHNPIYTLFELFRPPNFDGSQNSFSSFEAVIFILITLISVYLLGHIISIISSFYIDRVLIKKGHYYPISRFLIGESKNTVASNAVKSNFIFINVSLSISYLLSGIYISLAYSVYSPTTIIWHSLICFCYLISIIGLILSISYTKHFTFWELPQKIYNYLTLVLKNIVGKGHDMSDSTIEIYKEFVEKKLRLDPLNPNTDVYWMTYLYVSRKSPSAVRTLLNWLHLYSFSRNVATAFYLSFIYSILSIGLNSHQVSSNSFGNFGKFNVLIGLIIPFMFLCCSFIFLLRFYYLYNSYYSKFLVRSAVYLYKFKE</sequence>
<feature type="transmembrane region" description="Helical" evidence="1">
    <location>
        <begin position="76"/>
        <end position="102"/>
    </location>
</feature>
<organism evidence="2 3">
    <name type="scientific">Algoriphagus halophilus</name>
    <dbReference type="NCBI Taxonomy" id="226505"/>
    <lineage>
        <taxon>Bacteria</taxon>
        <taxon>Pseudomonadati</taxon>
        <taxon>Bacteroidota</taxon>
        <taxon>Cytophagia</taxon>
        <taxon>Cytophagales</taxon>
        <taxon>Cyclobacteriaceae</taxon>
        <taxon>Algoriphagus</taxon>
    </lineage>
</organism>
<keyword evidence="1" id="KW-1133">Transmembrane helix</keyword>
<dbReference type="OrthoDB" id="6212711at2"/>
<keyword evidence="1" id="KW-0472">Membrane</keyword>